<dbReference type="Gene3D" id="3.30.70.1520">
    <property type="entry name" value="Heterotetrameric sarcosine oxidase"/>
    <property type="match status" value="1"/>
</dbReference>
<dbReference type="EMBL" id="SZWE01000001">
    <property type="protein sequence ID" value="MRU15858.1"/>
    <property type="molecule type" value="Genomic_DNA"/>
</dbReference>
<protein>
    <submittedName>
        <fullName evidence="1">Sarcosine oxidase subunit gamma</fullName>
    </submittedName>
</protein>
<dbReference type="Pfam" id="PF04268">
    <property type="entry name" value="SoxG"/>
    <property type="match status" value="1"/>
</dbReference>
<dbReference type="Gene3D" id="3.30.1360.120">
    <property type="entry name" value="Probable tRNA modification gtpase trme, domain 1"/>
    <property type="match status" value="1"/>
</dbReference>
<proteinExistence type="predicted"/>
<dbReference type="Proteomes" id="UP000564704">
    <property type="component" value="Unassembled WGS sequence"/>
</dbReference>
<dbReference type="InterPro" id="IPR027266">
    <property type="entry name" value="TrmE/GcvT-like"/>
</dbReference>
<accession>A0A844D3M8</accession>
<organism evidence="1 2">
    <name type="scientific">Roseovarius bejariae</name>
    <dbReference type="NCBI Taxonomy" id="2576383"/>
    <lineage>
        <taxon>Bacteria</taxon>
        <taxon>Pseudomonadati</taxon>
        <taxon>Pseudomonadota</taxon>
        <taxon>Alphaproteobacteria</taxon>
        <taxon>Rhodobacterales</taxon>
        <taxon>Roseobacteraceae</taxon>
        <taxon>Roseovarius</taxon>
    </lineage>
</organism>
<reference evidence="1 2" key="1">
    <citation type="submission" date="2019-05" db="EMBL/GenBank/DDBJ databases">
        <title>Roseovarius bejariae sp. nov., a moderately halophylic bacterium isolated from a saline soil in Rambla Salada (Murcia).</title>
        <authorList>
            <person name="Castro D.J."/>
            <person name="Gomez-Altuve A."/>
            <person name="Reina J.C."/>
            <person name="Rodriguez M."/>
            <person name="Sampedro I."/>
            <person name="Llamas I."/>
            <person name="Martinez-Checa F."/>
        </authorList>
    </citation>
    <scope>NUCLEOTIDE SEQUENCE [LARGE SCALE GENOMIC DNA]</scope>
    <source>
        <strain evidence="1 2">A21</strain>
    </source>
</reference>
<evidence type="ECO:0000313" key="2">
    <source>
        <dbReference type="Proteomes" id="UP000564704"/>
    </source>
</evidence>
<comment type="caution">
    <text evidence="1">The sequence shown here is derived from an EMBL/GenBank/DDBJ whole genome shotgun (WGS) entry which is preliminary data.</text>
</comment>
<name>A0A844D3M8_9RHOB</name>
<dbReference type="InterPro" id="IPR007375">
    <property type="entry name" value="SoxG"/>
</dbReference>
<sequence length="187" mass="19528">MPEFSLISAPPLAGYDETVGDIRLRAPEGVAIVSIALPLGGEAAAEKAVKAAYGVALPDVGQSVVAKGARVVRLGVDQAFVIFDHTDPNAEAVVAGKLNGAAYTTDQTDVWVALEISGARCRDALERICPLDLHPGAFPVDRAARTVMEHLGVLIIRTGEDAYLLLSASSSAGSFQHALHQSMINVS</sequence>
<dbReference type="RefSeq" id="WP_343032020.1">
    <property type="nucleotide sequence ID" value="NZ_SZWE01000001.1"/>
</dbReference>
<gene>
    <name evidence="1" type="ORF">FDP25_10510</name>
</gene>
<dbReference type="AlphaFoldDB" id="A0A844D3M8"/>
<evidence type="ECO:0000313" key="1">
    <source>
        <dbReference type="EMBL" id="MRU15858.1"/>
    </source>
</evidence>
<keyword evidence="2" id="KW-1185">Reference proteome</keyword>
<dbReference type="SUPFAM" id="SSF103025">
    <property type="entry name" value="Folate-binding domain"/>
    <property type="match status" value="1"/>
</dbReference>